<evidence type="ECO:0000313" key="2">
    <source>
        <dbReference type="Proteomes" id="UP000886653"/>
    </source>
</evidence>
<comment type="caution">
    <text evidence="1">The sequence shown here is derived from an EMBL/GenBank/DDBJ whole genome shotgun (WGS) entry which is preliminary data.</text>
</comment>
<dbReference type="Proteomes" id="UP000886653">
    <property type="component" value="Unassembled WGS sequence"/>
</dbReference>
<dbReference type="EMBL" id="MU167262">
    <property type="protein sequence ID" value="KAG0146356.1"/>
    <property type="molecule type" value="Genomic_DNA"/>
</dbReference>
<reference evidence="1" key="1">
    <citation type="submission" date="2013-11" db="EMBL/GenBank/DDBJ databases">
        <title>Genome sequence of the fusiform rust pathogen reveals effectors for host alternation and coevolution with pine.</title>
        <authorList>
            <consortium name="DOE Joint Genome Institute"/>
            <person name="Smith K."/>
            <person name="Pendleton A."/>
            <person name="Kubisiak T."/>
            <person name="Anderson C."/>
            <person name="Salamov A."/>
            <person name="Aerts A."/>
            <person name="Riley R."/>
            <person name="Clum A."/>
            <person name="Lindquist E."/>
            <person name="Ence D."/>
            <person name="Campbell M."/>
            <person name="Kronenberg Z."/>
            <person name="Feau N."/>
            <person name="Dhillon B."/>
            <person name="Hamelin R."/>
            <person name="Burleigh J."/>
            <person name="Smith J."/>
            <person name="Yandell M."/>
            <person name="Nelson C."/>
            <person name="Grigoriev I."/>
            <person name="Davis J."/>
        </authorList>
    </citation>
    <scope>NUCLEOTIDE SEQUENCE</scope>
    <source>
        <strain evidence="1">G11</strain>
    </source>
</reference>
<proteinExistence type="predicted"/>
<protein>
    <submittedName>
        <fullName evidence="1">Uncharacterized protein</fullName>
    </submittedName>
</protein>
<evidence type="ECO:0000313" key="1">
    <source>
        <dbReference type="EMBL" id="KAG0146356.1"/>
    </source>
</evidence>
<keyword evidence="2" id="KW-1185">Reference proteome</keyword>
<name>A0A9P6NMV0_9BASI</name>
<organism evidence="1 2">
    <name type="scientific">Cronartium quercuum f. sp. fusiforme G11</name>
    <dbReference type="NCBI Taxonomy" id="708437"/>
    <lineage>
        <taxon>Eukaryota</taxon>
        <taxon>Fungi</taxon>
        <taxon>Dikarya</taxon>
        <taxon>Basidiomycota</taxon>
        <taxon>Pucciniomycotina</taxon>
        <taxon>Pucciniomycetes</taxon>
        <taxon>Pucciniales</taxon>
        <taxon>Coleosporiaceae</taxon>
        <taxon>Cronartium</taxon>
    </lineage>
</organism>
<dbReference type="AlphaFoldDB" id="A0A9P6NMV0"/>
<accession>A0A9P6NMV0</accession>
<gene>
    <name evidence="1" type="ORF">CROQUDRAFT_657519</name>
</gene>
<sequence>MEHWQSWPSQTCVGSQTFAGSRLRYISNQSDVSVGGSGLAFEFARQREQRQ</sequence>